<dbReference type="Proteomes" id="UP000254060">
    <property type="component" value="Unassembled WGS sequence"/>
</dbReference>
<dbReference type="AlphaFoldDB" id="A0A377FT29"/>
<protein>
    <submittedName>
        <fullName evidence="2">Protein of uncharacterized function (DUF3388)</fullName>
    </submittedName>
</protein>
<dbReference type="InterPro" id="IPR024514">
    <property type="entry name" value="DUF3388"/>
</dbReference>
<dbReference type="RefSeq" id="WP_024371601.1">
    <property type="nucleotide sequence ID" value="NZ_UGGP01000001.1"/>
</dbReference>
<evidence type="ECO:0000313" key="3">
    <source>
        <dbReference type="Proteomes" id="UP000254060"/>
    </source>
</evidence>
<evidence type="ECO:0000313" key="2">
    <source>
        <dbReference type="EMBL" id="STO07972.1"/>
    </source>
</evidence>
<evidence type="ECO:0000259" key="1">
    <source>
        <dbReference type="Pfam" id="PF11868"/>
    </source>
</evidence>
<proteinExistence type="predicted"/>
<name>A0A377FT29_9BACL</name>
<sequence>MDHKFEEWYLEYELCQNRPGILGDIASLMGMLQISIVTINGVDLQRRGMLLKAPAADHVHRLEHILRKMEAIAVIKLRRPKLRDRIAIRHGRYIEHDNDDKKTFRFVREDLGVLVDFVAELMKEERHLLIGVRGNPRVGKTESIVAASVCANKRWLFLSSTLMKQTVRTSLFEEEREGDHVYIIDGAVSTRTMDERHRQLIREVMRLPAVKVIEHPDLYVRNTDCVFEDFDYIIELRNNQDEVIIIPQETHREAEWFE</sequence>
<dbReference type="OrthoDB" id="2372367at2"/>
<dbReference type="STRING" id="1397694.GCA_000702585_01837"/>
<dbReference type="PIRSF" id="PIRSF021288">
    <property type="entry name" value="UCP021288_ACT"/>
    <property type="match status" value="1"/>
</dbReference>
<dbReference type="SUPFAM" id="SSF55021">
    <property type="entry name" value="ACT-like"/>
    <property type="match status" value="1"/>
</dbReference>
<reference evidence="2 3" key="1">
    <citation type="submission" date="2018-06" db="EMBL/GenBank/DDBJ databases">
        <authorList>
            <consortium name="Pathogen Informatics"/>
            <person name="Doyle S."/>
        </authorList>
    </citation>
    <scope>NUCLEOTIDE SEQUENCE [LARGE SCALE GENOMIC DNA]</scope>
    <source>
        <strain evidence="2 3">NCTC13163</strain>
    </source>
</reference>
<dbReference type="InterPro" id="IPR016784">
    <property type="entry name" value="UCP021288_ACT"/>
</dbReference>
<dbReference type="Pfam" id="PF11868">
    <property type="entry name" value="DUF3388"/>
    <property type="match status" value="1"/>
</dbReference>
<organism evidence="2 3">
    <name type="scientific">Exiguobacterium aurantiacum</name>
    <dbReference type="NCBI Taxonomy" id="33987"/>
    <lineage>
        <taxon>Bacteria</taxon>
        <taxon>Bacillati</taxon>
        <taxon>Bacillota</taxon>
        <taxon>Bacilli</taxon>
        <taxon>Bacillales</taxon>
        <taxon>Bacillales Family XII. Incertae Sedis</taxon>
        <taxon>Exiguobacterium</taxon>
    </lineage>
</organism>
<gene>
    <name evidence="2" type="ORF">NCTC13163_01333</name>
</gene>
<feature type="domain" description="DUF3388" evidence="1">
    <location>
        <begin position="74"/>
        <end position="246"/>
    </location>
</feature>
<accession>A0A377FT29</accession>
<dbReference type="EMBL" id="UGGP01000001">
    <property type="protein sequence ID" value="STO07972.1"/>
    <property type="molecule type" value="Genomic_DNA"/>
</dbReference>
<dbReference type="InterPro" id="IPR045865">
    <property type="entry name" value="ACT-like_dom_sf"/>
</dbReference>